<dbReference type="GO" id="GO:0004656">
    <property type="term" value="F:procollagen-proline 4-dioxygenase activity"/>
    <property type="evidence" value="ECO:0007669"/>
    <property type="project" value="TreeGrafter"/>
</dbReference>
<evidence type="ECO:0000256" key="3">
    <source>
        <dbReference type="ARBA" id="ARBA00022896"/>
    </source>
</evidence>
<keyword evidence="4" id="KW-0408">Iron</keyword>
<dbReference type="Gene3D" id="1.10.238.10">
    <property type="entry name" value="EF-hand"/>
    <property type="match status" value="1"/>
</dbReference>
<keyword evidence="6" id="KW-0732">Signal</keyword>
<dbReference type="PANTHER" id="PTHR10869">
    <property type="entry name" value="PROLYL 4-HYDROXYLASE ALPHA SUBUNIT"/>
    <property type="match status" value="1"/>
</dbReference>
<feature type="compositionally biased region" description="Basic and acidic residues" evidence="5">
    <location>
        <begin position="122"/>
        <end position="140"/>
    </location>
</feature>
<feature type="compositionally biased region" description="Polar residues" evidence="5">
    <location>
        <begin position="66"/>
        <end position="75"/>
    </location>
</feature>
<dbReference type="InterPro" id="IPR002048">
    <property type="entry name" value="EF_hand_dom"/>
</dbReference>
<keyword evidence="3" id="KW-0847">Vitamin C</keyword>
<dbReference type="Gene3D" id="2.60.120.620">
    <property type="entry name" value="q2cbj1_9rhob like domain"/>
    <property type="match status" value="1"/>
</dbReference>
<dbReference type="CDD" id="cd00051">
    <property type="entry name" value="EFh"/>
    <property type="match status" value="1"/>
</dbReference>
<dbReference type="InterPro" id="IPR011992">
    <property type="entry name" value="EF-hand-dom_pair"/>
</dbReference>
<dbReference type="PANTHER" id="PTHR10869:SF246">
    <property type="entry name" value="TRANSMEMBRANE PROLYL 4-HYDROXYLASE"/>
    <property type="match status" value="1"/>
</dbReference>
<evidence type="ECO:0000256" key="4">
    <source>
        <dbReference type="ARBA" id="ARBA00023004"/>
    </source>
</evidence>
<feature type="compositionally biased region" description="Basic and acidic residues" evidence="5">
    <location>
        <begin position="42"/>
        <end position="63"/>
    </location>
</feature>
<dbReference type="PROSITE" id="PS00018">
    <property type="entry name" value="EF_HAND_1"/>
    <property type="match status" value="2"/>
</dbReference>
<evidence type="ECO:0000256" key="2">
    <source>
        <dbReference type="ARBA" id="ARBA00022837"/>
    </source>
</evidence>
<evidence type="ECO:0000256" key="1">
    <source>
        <dbReference type="ARBA" id="ARBA00022723"/>
    </source>
</evidence>
<dbReference type="AlphaFoldDB" id="A0A913WNY4"/>
<evidence type="ECO:0000313" key="8">
    <source>
        <dbReference type="Proteomes" id="UP000887567"/>
    </source>
</evidence>
<evidence type="ECO:0008006" key="9">
    <source>
        <dbReference type="Google" id="ProtNLM"/>
    </source>
</evidence>
<evidence type="ECO:0000256" key="5">
    <source>
        <dbReference type="SAM" id="MobiDB-lite"/>
    </source>
</evidence>
<evidence type="ECO:0000256" key="6">
    <source>
        <dbReference type="SAM" id="SignalP"/>
    </source>
</evidence>
<accession>A0A913WNY4</accession>
<keyword evidence="2" id="KW-0106">Calcium</keyword>
<keyword evidence="1" id="KW-0479">Metal-binding</keyword>
<dbReference type="SUPFAM" id="SSF47473">
    <property type="entry name" value="EF-hand"/>
    <property type="match status" value="1"/>
</dbReference>
<dbReference type="OrthoDB" id="420380at2759"/>
<name>A0A913WNY4_EXADI</name>
<evidence type="ECO:0000313" key="7">
    <source>
        <dbReference type="EnsemblMetazoa" id="XP_020891870.1"/>
    </source>
</evidence>
<dbReference type="GeneID" id="110231222"/>
<feature type="chain" id="PRO_5037641282" description="EF-hand domain-containing protein" evidence="6">
    <location>
        <begin position="20"/>
        <end position="415"/>
    </location>
</feature>
<feature type="signal peptide" evidence="6">
    <location>
        <begin position="1"/>
        <end position="19"/>
    </location>
</feature>
<organism evidence="7 8">
    <name type="scientific">Exaiptasia diaphana</name>
    <name type="common">Tropical sea anemone</name>
    <name type="synonym">Aiptasia pulchella</name>
    <dbReference type="NCBI Taxonomy" id="2652724"/>
    <lineage>
        <taxon>Eukaryota</taxon>
        <taxon>Metazoa</taxon>
        <taxon>Cnidaria</taxon>
        <taxon>Anthozoa</taxon>
        <taxon>Hexacorallia</taxon>
        <taxon>Actiniaria</taxon>
        <taxon>Aiptasiidae</taxon>
        <taxon>Exaiptasia</taxon>
    </lineage>
</organism>
<dbReference type="InterPro" id="IPR018247">
    <property type="entry name" value="EF_Hand_1_Ca_BS"/>
</dbReference>
<dbReference type="RefSeq" id="XP_020891870.1">
    <property type="nucleotide sequence ID" value="XM_021036211.2"/>
</dbReference>
<sequence>MSTLACLALVVGLYYANRANNLKSKALKQEQKTRRNVVPEENPIKEAKKSSERAEDISNDQKTRRNNTQFPTQNPIKERTISVEATAKVISSSEEQQNKRNNIEETEKSSKQVKTQNNSSKKKNDDRIDEGKSKFSDEKNTPAPKSAKTKDRGKAKRKVEVKSTTVNNTKQLSPKLVDFKRVPRLDGVKVGYERNMELEPGKMYKVITRSLRPPIFEIPNFLTGEECQQIIKQVKKQVLEPSPVSDINNDNIEPTNQETFNEWDYNKDHVISPIEVMHNMIDLSDLYFSQKDITKMFKDLKVDKNGNGVIDLGEFLHVTTYRIVRYLHDLARNLNRVKGRNSKQTWAEHSVIKGLDERVAALTKLPVVVVAQSEKLQVVQYDPEGHYHCHHDSQPIEEEVPCCYERDKRHCRLCR</sequence>
<dbReference type="GO" id="GO:0005509">
    <property type="term" value="F:calcium ion binding"/>
    <property type="evidence" value="ECO:0007669"/>
    <property type="project" value="InterPro"/>
</dbReference>
<dbReference type="GO" id="GO:0031418">
    <property type="term" value="F:L-ascorbic acid binding"/>
    <property type="evidence" value="ECO:0007669"/>
    <property type="project" value="UniProtKB-KW"/>
</dbReference>
<protein>
    <recommendedName>
        <fullName evidence="9">EF-hand domain-containing protein</fullName>
    </recommendedName>
</protein>
<feature type="region of interest" description="Disordered" evidence="5">
    <location>
        <begin position="27"/>
        <end position="163"/>
    </location>
</feature>
<reference evidence="7" key="1">
    <citation type="submission" date="2022-11" db="UniProtKB">
        <authorList>
            <consortium name="EnsemblMetazoa"/>
        </authorList>
    </citation>
    <scope>IDENTIFICATION</scope>
</reference>
<dbReference type="InterPro" id="IPR045054">
    <property type="entry name" value="P4HA-like"/>
</dbReference>
<proteinExistence type="predicted"/>
<dbReference type="EnsemblMetazoa" id="XM_021036211.2">
    <property type="protein sequence ID" value="XP_020891870.1"/>
    <property type="gene ID" value="LOC110231222"/>
</dbReference>
<dbReference type="Proteomes" id="UP000887567">
    <property type="component" value="Unplaced"/>
</dbReference>
<dbReference type="KEGG" id="epa:110231222"/>
<keyword evidence="8" id="KW-1185">Reference proteome</keyword>
<dbReference type="GO" id="GO:0005783">
    <property type="term" value="C:endoplasmic reticulum"/>
    <property type="evidence" value="ECO:0007669"/>
    <property type="project" value="TreeGrafter"/>
</dbReference>
<feature type="compositionally biased region" description="Basic and acidic residues" evidence="5">
    <location>
        <begin position="96"/>
        <end position="110"/>
    </location>
</feature>